<protein>
    <submittedName>
        <fullName evidence="4">Uncharacterized protein</fullName>
    </submittedName>
</protein>
<dbReference type="Pfam" id="PF12796">
    <property type="entry name" value="Ank_2"/>
    <property type="match status" value="1"/>
</dbReference>
<dbReference type="SUPFAM" id="SSF48403">
    <property type="entry name" value="Ankyrin repeat"/>
    <property type="match status" value="1"/>
</dbReference>
<dbReference type="Proteomes" id="UP000236333">
    <property type="component" value="Unassembled WGS sequence"/>
</dbReference>
<keyword evidence="1" id="KW-0677">Repeat</keyword>
<dbReference type="Gene3D" id="1.25.40.20">
    <property type="entry name" value="Ankyrin repeat-containing domain"/>
    <property type="match status" value="1"/>
</dbReference>
<evidence type="ECO:0000313" key="4">
    <source>
        <dbReference type="EMBL" id="PNH01763.1"/>
    </source>
</evidence>
<keyword evidence="5" id="KW-1185">Reference proteome</keyword>
<evidence type="ECO:0000256" key="2">
    <source>
        <dbReference type="ARBA" id="ARBA00023043"/>
    </source>
</evidence>
<dbReference type="InterPro" id="IPR036770">
    <property type="entry name" value="Ankyrin_rpt-contain_sf"/>
</dbReference>
<dbReference type="PANTHER" id="PTHR24173">
    <property type="entry name" value="ANKYRIN REPEAT CONTAINING"/>
    <property type="match status" value="1"/>
</dbReference>
<keyword evidence="2 3" id="KW-0040">ANK repeat</keyword>
<feature type="repeat" description="ANK" evidence="3">
    <location>
        <begin position="166"/>
        <end position="198"/>
    </location>
</feature>
<proteinExistence type="predicted"/>
<sequence>MRSRAALDAIPDDALGKILPFVVDTHGHGSVMLGPVNKALWGGVSRCRSNVDTVMAVMRGNAGMVGMLLRAGAPVDRSSLYHIDNVFYTEYRTPLAVAGDPALLEAGASINGVRAPILLHGEPLNENHSYFTPPIVAAILSGKIEVVRQLVTAGAVIDSFPTFVNYHRLPLVAAAERGFRDIVELLLDLGAPPDGYNEPGAPLSLSSSRGEPMRKPVPIGSCRYVHYQKLSDQVSHSFILISLLKCKGAERLIRRWL</sequence>
<dbReference type="InterPro" id="IPR002110">
    <property type="entry name" value="Ankyrin_rpt"/>
</dbReference>
<dbReference type="EMBL" id="PGGS01000799">
    <property type="protein sequence ID" value="PNH01763.1"/>
    <property type="molecule type" value="Genomic_DNA"/>
</dbReference>
<dbReference type="PANTHER" id="PTHR24173:SF74">
    <property type="entry name" value="ANKYRIN REPEAT DOMAIN-CONTAINING PROTEIN 16"/>
    <property type="match status" value="1"/>
</dbReference>
<dbReference type="PROSITE" id="PS50088">
    <property type="entry name" value="ANK_REPEAT"/>
    <property type="match status" value="1"/>
</dbReference>
<evidence type="ECO:0000256" key="3">
    <source>
        <dbReference type="PROSITE-ProRule" id="PRU00023"/>
    </source>
</evidence>
<evidence type="ECO:0000256" key="1">
    <source>
        <dbReference type="ARBA" id="ARBA00022737"/>
    </source>
</evidence>
<accession>A0A2J7ZNB6</accession>
<dbReference type="OrthoDB" id="194358at2759"/>
<dbReference type="SMART" id="SM00248">
    <property type="entry name" value="ANK"/>
    <property type="match status" value="3"/>
</dbReference>
<reference evidence="4 5" key="1">
    <citation type="journal article" date="2017" name="Mol. Biol. Evol.">
        <title>The 4-celled Tetrabaena socialis nuclear genome reveals the essential components for genetic control of cell number at the origin of multicellularity in the volvocine lineage.</title>
        <authorList>
            <person name="Featherston J."/>
            <person name="Arakaki Y."/>
            <person name="Hanschen E.R."/>
            <person name="Ferris P.J."/>
            <person name="Michod R.E."/>
            <person name="Olson B.J.S.C."/>
            <person name="Nozaki H."/>
            <person name="Durand P.M."/>
        </authorList>
    </citation>
    <scope>NUCLEOTIDE SEQUENCE [LARGE SCALE GENOMIC DNA]</scope>
    <source>
        <strain evidence="4 5">NIES-571</strain>
    </source>
</reference>
<name>A0A2J7ZNB6_9CHLO</name>
<comment type="caution">
    <text evidence="4">The sequence shown here is derived from an EMBL/GenBank/DDBJ whole genome shotgun (WGS) entry which is preliminary data.</text>
</comment>
<gene>
    <name evidence="4" type="ORF">TSOC_012321</name>
</gene>
<organism evidence="4 5">
    <name type="scientific">Tetrabaena socialis</name>
    <dbReference type="NCBI Taxonomy" id="47790"/>
    <lineage>
        <taxon>Eukaryota</taxon>
        <taxon>Viridiplantae</taxon>
        <taxon>Chlorophyta</taxon>
        <taxon>core chlorophytes</taxon>
        <taxon>Chlorophyceae</taxon>
        <taxon>CS clade</taxon>
        <taxon>Chlamydomonadales</taxon>
        <taxon>Tetrabaenaceae</taxon>
        <taxon>Tetrabaena</taxon>
    </lineage>
</organism>
<dbReference type="AlphaFoldDB" id="A0A2J7ZNB6"/>
<evidence type="ECO:0000313" key="5">
    <source>
        <dbReference type="Proteomes" id="UP000236333"/>
    </source>
</evidence>